<dbReference type="PROSITE" id="PS50110">
    <property type="entry name" value="RESPONSE_REGULATORY"/>
    <property type="match status" value="1"/>
</dbReference>
<dbReference type="InterPro" id="IPR001867">
    <property type="entry name" value="OmpR/PhoB-type_DNA-bd"/>
</dbReference>
<evidence type="ECO:0000259" key="9">
    <source>
        <dbReference type="PROSITE" id="PS51755"/>
    </source>
</evidence>
<dbReference type="GO" id="GO:0005829">
    <property type="term" value="C:cytosol"/>
    <property type="evidence" value="ECO:0007669"/>
    <property type="project" value="TreeGrafter"/>
</dbReference>
<evidence type="ECO:0000256" key="4">
    <source>
        <dbReference type="ARBA" id="ARBA00023125"/>
    </source>
</evidence>
<dbReference type="InterPro" id="IPR001789">
    <property type="entry name" value="Sig_transdc_resp-reg_receiver"/>
</dbReference>
<dbReference type="SUPFAM" id="SSF52172">
    <property type="entry name" value="CheY-like"/>
    <property type="match status" value="1"/>
</dbReference>
<feature type="modified residue" description="4-aspartylphosphate" evidence="6">
    <location>
        <position position="52"/>
    </location>
</feature>
<proteinExistence type="predicted"/>
<dbReference type="Pfam" id="PF00486">
    <property type="entry name" value="Trans_reg_C"/>
    <property type="match status" value="1"/>
</dbReference>
<evidence type="ECO:0000256" key="2">
    <source>
        <dbReference type="ARBA" id="ARBA00023012"/>
    </source>
</evidence>
<dbReference type="GO" id="GO:0006355">
    <property type="term" value="P:regulation of DNA-templated transcription"/>
    <property type="evidence" value="ECO:0007669"/>
    <property type="project" value="InterPro"/>
</dbReference>
<evidence type="ECO:0000313" key="10">
    <source>
        <dbReference type="EMBL" id="MBM3275676.1"/>
    </source>
</evidence>
<dbReference type="Pfam" id="PF00072">
    <property type="entry name" value="Response_reg"/>
    <property type="match status" value="1"/>
</dbReference>
<dbReference type="EMBL" id="VGJX01000673">
    <property type="protein sequence ID" value="MBM3275676.1"/>
    <property type="molecule type" value="Genomic_DNA"/>
</dbReference>
<gene>
    <name evidence="10" type="ORF">FJZ00_11020</name>
</gene>
<evidence type="ECO:0000256" key="3">
    <source>
        <dbReference type="ARBA" id="ARBA00023015"/>
    </source>
</evidence>
<dbReference type="AlphaFoldDB" id="A0A938BLU8"/>
<dbReference type="GO" id="GO:0032993">
    <property type="term" value="C:protein-DNA complex"/>
    <property type="evidence" value="ECO:0007669"/>
    <property type="project" value="TreeGrafter"/>
</dbReference>
<dbReference type="PANTHER" id="PTHR48111">
    <property type="entry name" value="REGULATOR OF RPOS"/>
    <property type="match status" value="1"/>
</dbReference>
<dbReference type="InterPro" id="IPR011006">
    <property type="entry name" value="CheY-like_superfamily"/>
</dbReference>
<feature type="domain" description="Response regulatory" evidence="8">
    <location>
        <begin position="3"/>
        <end position="116"/>
    </location>
</feature>
<evidence type="ECO:0000256" key="6">
    <source>
        <dbReference type="PROSITE-ProRule" id="PRU00169"/>
    </source>
</evidence>
<keyword evidence="5" id="KW-0804">Transcription</keyword>
<comment type="caution">
    <text evidence="10">The sequence shown here is derived from an EMBL/GenBank/DDBJ whole genome shotgun (WGS) entry which is preliminary data.</text>
</comment>
<evidence type="ECO:0000259" key="8">
    <source>
        <dbReference type="PROSITE" id="PS50110"/>
    </source>
</evidence>
<dbReference type="Gene3D" id="1.10.10.10">
    <property type="entry name" value="Winged helix-like DNA-binding domain superfamily/Winged helix DNA-binding domain"/>
    <property type="match status" value="1"/>
</dbReference>
<evidence type="ECO:0000256" key="5">
    <source>
        <dbReference type="ARBA" id="ARBA00023163"/>
    </source>
</evidence>
<dbReference type="PANTHER" id="PTHR48111:SF40">
    <property type="entry name" value="PHOSPHATE REGULON TRANSCRIPTIONAL REGULATORY PROTEIN PHOB"/>
    <property type="match status" value="1"/>
</dbReference>
<dbReference type="GO" id="GO:0000156">
    <property type="term" value="F:phosphorelay response regulator activity"/>
    <property type="evidence" value="ECO:0007669"/>
    <property type="project" value="TreeGrafter"/>
</dbReference>
<keyword evidence="4 7" id="KW-0238">DNA-binding</keyword>
<dbReference type="SMART" id="SM00448">
    <property type="entry name" value="REC"/>
    <property type="match status" value="1"/>
</dbReference>
<dbReference type="CDD" id="cd00383">
    <property type="entry name" value="trans_reg_C"/>
    <property type="match status" value="1"/>
</dbReference>
<dbReference type="PROSITE" id="PS51755">
    <property type="entry name" value="OMPR_PHOB"/>
    <property type="match status" value="1"/>
</dbReference>
<feature type="domain" description="OmpR/PhoB-type" evidence="9">
    <location>
        <begin position="130"/>
        <end position="229"/>
    </location>
</feature>
<reference evidence="10 11" key="1">
    <citation type="submission" date="2019-03" db="EMBL/GenBank/DDBJ databases">
        <title>Lake Tanganyika Metagenome-Assembled Genomes (MAGs).</title>
        <authorList>
            <person name="Tran P."/>
        </authorList>
    </citation>
    <scope>NUCLEOTIDE SEQUENCE [LARGE SCALE GENOMIC DNA]</scope>
    <source>
        <strain evidence="10">K_DeepCast_65m_m2_236</strain>
    </source>
</reference>
<keyword evidence="1 6" id="KW-0597">Phosphoprotein</keyword>
<dbReference type="Proteomes" id="UP000703893">
    <property type="component" value="Unassembled WGS sequence"/>
</dbReference>
<dbReference type="FunFam" id="3.40.50.2300:FF:000001">
    <property type="entry name" value="DNA-binding response regulator PhoB"/>
    <property type="match status" value="1"/>
</dbReference>
<feature type="DNA-binding region" description="OmpR/PhoB-type" evidence="7">
    <location>
        <begin position="130"/>
        <end position="229"/>
    </location>
</feature>
<protein>
    <submittedName>
        <fullName evidence="10">Response regulator transcription factor</fullName>
    </submittedName>
</protein>
<dbReference type="Gene3D" id="6.10.250.690">
    <property type="match status" value="1"/>
</dbReference>
<dbReference type="InterPro" id="IPR039420">
    <property type="entry name" value="WalR-like"/>
</dbReference>
<dbReference type="Gene3D" id="3.40.50.2300">
    <property type="match status" value="1"/>
</dbReference>
<keyword evidence="2" id="KW-0902">Two-component regulatory system</keyword>
<accession>A0A938BLU8</accession>
<evidence type="ECO:0000256" key="1">
    <source>
        <dbReference type="ARBA" id="ARBA00022553"/>
    </source>
</evidence>
<dbReference type="GO" id="GO:0000976">
    <property type="term" value="F:transcription cis-regulatory region binding"/>
    <property type="evidence" value="ECO:0007669"/>
    <property type="project" value="TreeGrafter"/>
</dbReference>
<organism evidence="10 11">
    <name type="scientific">Candidatus Tanganyikabacteria bacterium</name>
    <dbReference type="NCBI Taxonomy" id="2961651"/>
    <lineage>
        <taxon>Bacteria</taxon>
        <taxon>Bacillati</taxon>
        <taxon>Candidatus Sericytochromatia</taxon>
        <taxon>Candidatus Tanganyikabacteria</taxon>
    </lineage>
</organism>
<dbReference type="SMART" id="SM00862">
    <property type="entry name" value="Trans_reg_C"/>
    <property type="match status" value="1"/>
</dbReference>
<evidence type="ECO:0000313" key="11">
    <source>
        <dbReference type="Proteomes" id="UP000703893"/>
    </source>
</evidence>
<evidence type="ECO:0000256" key="7">
    <source>
        <dbReference type="PROSITE-ProRule" id="PRU01091"/>
    </source>
</evidence>
<name>A0A938BLU8_9BACT</name>
<dbReference type="InterPro" id="IPR036388">
    <property type="entry name" value="WH-like_DNA-bd_sf"/>
</dbReference>
<sequence length="245" mass="27519">MAKILVADDDPNIRLLLQKQLEYEGYTVITVASGKAAIDTARREKPDLIVLDLMMPDMDGLEVCRQIRPELVTPIIMLTAKGTDTDKVIGLAVGADEYMTKPFSLIELTARVKANLRRVDRLKRSLVESPNRLQVEGLVIDTDQHIVTIGDEPLELPYKEYSLLYLLVSNLGKAISRDSILYRVWGDDFFGDDRVVDVHICRLREKLERFGSCPIVIKTVRGVGYRCMRAKDDPKGAEKETAATA</sequence>
<keyword evidence="3" id="KW-0805">Transcription regulation</keyword>
<dbReference type="FunFam" id="1.10.10.10:FF:000018">
    <property type="entry name" value="DNA-binding response regulator ResD"/>
    <property type="match status" value="1"/>
</dbReference>